<keyword evidence="6" id="KW-1003">Cell membrane</keyword>
<evidence type="ECO:0000256" key="4">
    <source>
        <dbReference type="ARBA" id="ARBA00022989"/>
    </source>
</evidence>
<feature type="transmembrane region" description="Helical" evidence="6">
    <location>
        <begin position="225"/>
        <end position="247"/>
    </location>
</feature>
<dbReference type="InterPro" id="IPR002994">
    <property type="entry name" value="Surf1/Shy1"/>
</dbReference>
<keyword evidence="4 6" id="KW-1133">Transmembrane helix</keyword>
<keyword evidence="5 6" id="KW-0472">Membrane</keyword>
<name>A0A927FUA8_9HYPH</name>
<comment type="subcellular location">
    <subcellularLocation>
        <location evidence="6">Cell membrane</location>
        <topology evidence="6">Multi-pass membrane protein</topology>
    </subcellularLocation>
    <subcellularLocation>
        <location evidence="1">Membrane</location>
    </subcellularLocation>
</comment>
<dbReference type="RefSeq" id="WP_191774461.1">
    <property type="nucleotide sequence ID" value="NZ_JACYFU010000002.1"/>
</dbReference>
<keyword evidence="3 6" id="KW-0812">Transmembrane</keyword>
<sequence length="255" mass="27823">MNIPARRGLHLGDWLFAALMLALAVVCVFLGTWQVHRLAEKEALIAAVDSRLDAAPIPVPPAAEWPSLDVDSLSFQPLSLTGRFAYDQTVTVFTSLVEPRGQYSGPGYWVVTPFILADGGTVFVNRGFVPQEMQEQAVMTGLPPATPGTEMITGLLRPPETGGWFVPEANMSDRIEWVRDPQRLAKMADPALAPFAPFTVDMAAGAPGELPQGGETLVSFPNNHFGYALTWYGFAVVAVVMLVFWLWRQARRPAA</sequence>
<evidence type="ECO:0000256" key="2">
    <source>
        <dbReference type="ARBA" id="ARBA00007165"/>
    </source>
</evidence>
<reference evidence="7" key="1">
    <citation type="submission" date="2020-09" db="EMBL/GenBank/DDBJ databases">
        <title>Genome seq and assembly of Devosia sp.</title>
        <authorList>
            <person name="Chhetri G."/>
        </authorList>
    </citation>
    <scope>NUCLEOTIDE SEQUENCE</scope>
    <source>
        <strain evidence="7">PTR5</strain>
    </source>
</reference>
<keyword evidence="8" id="KW-1185">Reference proteome</keyword>
<dbReference type="EMBL" id="JACYFU010000002">
    <property type="protein sequence ID" value="MBD8065502.1"/>
    <property type="molecule type" value="Genomic_DNA"/>
</dbReference>
<feature type="transmembrane region" description="Helical" evidence="6">
    <location>
        <begin position="12"/>
        <end position="33"/>
    </location>
</feature>
<evidence type="ECO:0000313" key="7">
    <source>
        <dbReference type="EMBL" id="MBD8065502.1"/>
    </source>
</evidence>
<evidence type="ECO:0000256" key="3">
    <source>
        <dbReference type="ARBA" id="ARBA00022692"/>
    </source>
</evidence>
<dbReference type="CDD" id="cd06662">
    <property type="entry name" value="SURF1"/>
    <property type="match status" value="1"/>
</dbReference>
<dbReference type="InterPro" id="IPR045214">
    <property type="entry name" value="Surf1/Surf4"/>
</dbReference>
<gene>
    <name evidence="7" type="ORF">IC608_08445</name>
</gene>
<comment type="caution">
    <text evidence="7">The sequence shown here is derived from an EMBL/GenBank/DDBJ whole genome shotgun (WGS) entry which is preliminary data.</text>
</comment>
<organism evidence="7 8">
    <name type="scientific">Devosia oryzisoli</name>
    <dbReference type="NCBI Taxonomy" id="2774138"/>
    <lineage>
        <taxon>Bacteria</taxon>
        <taxon>Pseudomonadati</taxon>
        <taxon>Pseudomonadota</taxon>
        <taxon>Alphaproteobacteria</taxon>
        <taxon>Hyphomicrobiales</taxon>
        <taxon>Devosiaceae</taxon>
        <taxon>Devosia</taxon>
    </lineage>
</organism>
<evidence type="ECO:0000313" key="8">
    <source>
        <dbReference type="Proteomes" id="UP000654108"/>
    </source>
</evidence>
<dbReference type="PROSITE" id="PS50895">
    <property type="entry name" value="SURF1"/>
    <property type="match status" value="1"/>
</dbReference>
<evidence type="ECO:0000256" key="1">
    <source>
        <dbReference type="ARBA" id="ARBA00004370"/>
    </source>
</evidence>
<evidence type="ECO:0000256" key="5">
    <source>
        <dbReference type="ARBA" id="ARBA00023136"/>
    </source>
</evidence>
<dbReference type="PANTHER" id="PTHR23427">
    <property type="entry name" value="SURFEIT LOCUS PROTEIN"/>
    <property type="match status" value="1"/>
</dbReference>
<dbReference type="PANTHER" id="PTHR23427:SF2">
    <property type="entry name" value="SURFEIT LOCUS PROTEIN 1"/>
    <property type="match status" value="1"/>
</dbReference>
<protein>
    <recommendedName>
        <fullName evidence="6">SURF1-like protein</fullName>
    </recommendedName>
</protein>
<dbReference type="GO" id="GO:0005886">
    <property type="term" value="C:plasma membrane"/>
    <property type="evidence" value="ECO:0007669"/>
    <property type="project" value="UniProtKB-SubCell"/>
</dbReference>
<comment type="similarity">
    <text evidence="2 6">Belongs to the SURF1 family.</text>
</comment>
<proteinExistence type="inferred from homology"/>
<accession>A0A927FUA8</accession>
<dbReference type="Pfam" id="PF02104">
    <property type="entry name" value="SURF1"/>
    <property type="match status" value="1"/>
</dbReference>
<dbReference type="AlphaFoldDB" id="A0A927FUA8"/>
<evidence type="ECO:0000256" key="6">
    <source>
        <dbReference type="RuleBase" id="RU363076"/>
    </source>
</evidence>
<dbReference type="Proteomes" id="UP000654108">
    <property type="component" value="Unassembled WGS sequence"/>
</dbReference>